<accession>E4XAC4</accession>
<sequence length="138" mass="15780">MKLFGLILAGVSAVTWQEMFDRQADFVGRLYDNDQAALASRYARVLDKANHSYDRDLLNVDGCENVWGLDDDAEDAFDPESATDCAYGRKIARNFLRKVKMQLCLDGLNRGGKSTKKKIEKRFARVVEFTRNNKFCQE</sequence>
<name>E4XAC4_OIKDI</name>
<reference evidence="1" key="1">
    <citation type="journal article" date="2010" name="Science">
        <title>Plasticity of animal genome architecture unmasked by rapid evolution of a pelagic tunicate.</title>
        <authorList>
            <person name="Denoeud F."/>
            <person name="Henriet S."/>
            <person name="Mungpakdee S."/>
            <person name="Aury J.M."/>
            <person name="Da Silva C."/>
            <person name="Brinkmann H."/>
            <person name="Mikhaleva J."/>
            <person name="Olsen L.C."/>
            <person name="Jubin C."/>
            <person name="Canestro C."/>
            <person name="Bouquet J.M."/>
            <person name="Danks G."/>
            <person name="Poulain J."/>
            <person name="Campsteijn C."/>
            <person name="Adamski M."/>
            <person name="Cross I."/>
            <person name="Yadetie F."/>
            <person name="Muffato M."/>
            <person name="Louis A."/>
            <person name="Butcher S."/>
            <person name="Tsagkogeorga G."/>
            <person name="Konrad A."/>
            <person name="Singh S."/>
            <person name="Jensen M.F."/>
            <person name="Cong E.H."/>
            <person name="Eikeseth-Otteraa H."/>
            <person name="Noel B."/>
            <person name="Anthouard V."/>
            <person name="Porcel B.M."/>
            <person name="Kachouri-Lafond R."/>
            <person name="Nishino A."/>
            <person name="Ugolini M."/>
            <person name="Chourrout P."/>
            <person name="Nishida H."/>
            <person name="Aasland R."/>
            <person name="Huzurbazar S."/>
            <person name="Westhof E."/>
            <person name="Delsuc F."/>
            <person name="Lehrach H."/>
            <person name="Reinhardt R."/>
            <person name="Weissenbach J."/>
            <person name="Roy S.W."/>
            <person name="Artiguenave F."/>
            <person name="Postlethwait J.H."/>
            <person name="Manak J.R."/>
            <person name="Thompson E.M."/>
            <person name="Jaillon O."/>
            <person name="Du Pasquier L."/>
            <person name="Boudinot P."/>
            <person name="Liberles D.A."/>
            <person name="Volff J.N."/>
            <person name="Philippe H."/>
            <person name="Lenhard B."/>
            <person name="Roest Crollius H."/>
            <person name="Wincker P."/>
            <person name="Chourrout D."/>
        </authorList>
    </citation>
    <scope>NUCLEOTIDE SEQUENCE [LARGE SCALE GENOMIC DNA]</scope>
</reference>
<dbReference type="EMBL" id="FN653032">
    <property type="protein sequence ID" value="CBY08661.1"/>
    <property type="molecule type" value="Genomic_DNA"/>
</dbReference>
<reference evidence="2" key="2">
    <citation type="submission" date="2012-03" db="EMBL/GenBank/DDBJ databases">
        <title>The evolving proteome of a complex extracellular matrix, the Oikopleura house.</title>
        <authorList>
            <person name="Hosp J."/>
            <person name="Sagane Y."/>
            <person name="Danks G."/>
            <person name="Thompson E.M."/>
        </authorList>
    </citation>
    <scope>NUCLEOTIDE SEQUENCE</scope>
</reference>
<protein>
    <submittedName>
        <fullName evidence="2">Oikosin 26</fullName>
    </submittedName>
</protein>
<dbReference type="Proteomes" id="UP000001307">
    <property type="component" value="Unassembled WGS sequence"/>
</dbReference>
<gene>
    <name evidence="2" type="primary">oik26</name>
    <name evidence="1" type="ORF">GSOID_T00005244001</name>
</gene>
<dbReference type="EMBL" id="HE774623">
    <property type="protein sequence ID" value="CCG47866.1"/>
    <property type="molecule type" value="Genomic_DNA"/>
</dbReference>
<evidence type="ECO:0000313" key="2">
    <source>
        <dbReference type="EMBL" id="CCG47866.1"/>
    </source>
</evidence>
<dbReference type="OrthoDB" id="10358242at2759"/>
<organism evidence="1">
    <name type="scientific">Oikopleura dioica</name>
    <name type="common">Tunicate</name>
    <dbReference type="NCBI Taxonomy" id="34765"/>
    <lineage>
        <taxon>Eukaryota</taxon>
        <taxon>Metazoa</taxon>
        <taxon>Chordata</taxon>
        <taxon>Tunicata</taxon>
        <taxon>Appendicularia</taxon>
        <taxon>Copelata</taxon>
        <taxon>Oikopleuridae</taxon>
        <taxon>Oikopleura</taxon>
    </lineage>
</organism>
<evidence type="ECO:0000313" key="3">
    <source>
        <dbReference type="Proteomes" id="UP000001307"/>
    </source>
</evidence>
<dbReference type="InParanoid" id="E4XAC4"/>
<keyword evidence="3" id="KW-1185">Reference proteome</keyword>
<evidence type="ECO:0000313" key="1">
    <source>
        <dbReference type="EMBL" id="CBY08661.1"/>
    </source>
</evidence>
<dbReference type="AlphaFoldDB" id="E4XAC4"/>
<proteinExistence type="predicted"/>